<name>A0A0D9WRA7_9ORYZ</name>
<proteinExistence type="predicted"/>
<keyword evidence="3" id="KW-1185">Reference proteome</keyword>
<dbReference type="EnsemblPlants" id="LPERR06G15420.1">
    <property type="protein sequence ID" value="LPERR06G15420.1"/>
    <property type="gene ID" value="LPERR06G15420"/>
</dbReference>
<feature type="region of interest" description="Disordered" evidence="1">
    <location>
        <begin position="62"/>
        <end position="81"/>
    </location>
</feature>
<evidence type="ECO:0000313" key="3">
    <source>
        <dbReference type="Proteomes" id="UP000032180"/>
    </source>
</evidence>
<dbReference type="STRING" id="77586.A0A0D9WRA7"/>
<dbReference type="Pfam" id="PF12023">
    <property type="entry name" value="DUF3511"/>
    <property type="match status" value="1"/>
</dbReference>
<reference evidence="2 3" key="1">
    <citation type="submission" date="2012-08" db="EMBL/GenBank/DDBJ databases">
        <title>Oryza genome evolution.</title>
        <authorList>
            <person name="Wing R.A."/>
        </authorList>
    </citation>
    <scope>NUCLEOTIDE SEQUENCE</scope>
</reference>
<evidence type="ECO:0000313" key="2">
    <source>
        <dbReference type="EnsemblPlants" id="LPERR06G15420.1"/>
    </source>
</evidence>
<dbReference type="AlphaFoldDB" id="A0A0D9WRA7"/>
<dbReference type="PANTHER" id="PTHR33193">
    <property type="entry name" value="DOMAIN PROTEIN, PUTATIVE (DUF3511)-RELATED"/>
    <property type="match status" value="1"/>
</dbReference>
<reference evidence="3" key="2">
    <citation type="submission" date="2013-12" db="EMBL/GenBank/DDBJ databases">
        <authorList>
            <person name="Yu Y."/>
            <person name="Lee S."/>
            <person name="de Baynast K."/>
            <person name="Wissotski M."/>
            <person name="Liu L."/>
            <person name="Talag J."/>
            <person name="Goicoechea J."/>
            <person name="Angelova A."/>
            <person name="Jetty R."/>
            <person name="Kudrna D."/>
            <person name="Golser W."/>
            <person name="Rivera L."/>
            <person name="Zhang J."/>
            <person name="Wing R."/>
        </authorList>
    </citation>
    <scope>NUCLEOTIDE SEQUENCE</scope>
</reference>
<dbReference type="PANTHER" id="PTHR33193:SF69">
    <property type="entry name" value="OS06G0564100 PROTEIN"/>
    <property type="match status" value="1"/>
</dbReference>
<reference evidence="2" key="3">
    <citation type="submission" date="2015-04" db="UniProtKB">
        <authorList>
            <consortium name="EnsemblPlants"/>
        </authorList>
    </citation>
    <scope>IDENTIFICATION</scope>
</reference>
<dbReference type="Gramene" id="LPERR06G15420.1">
    <property type="protein sequence ID" value="LPERR06G15420.1"/>
    <property type="gene ID" value="LPERR06G15420"/>
</dbReference>
<feature type="region of interest" description="Disordered" evidence="1">
    <location>
        <begin position="1"/>
        <end position="24"/>
    </location>
</feature>
<feature type="compositionally biased region" description="Basic and acidic residues" evidence="1">
    <location>
        <begin position="1"/>
        <end position="14"/>
    </location>
</feature>
<protein>
    <submittedName>
        <fullName evidence="2">Uncharacterized protein</fullName>
    </submittedName>
</protein>
<evidence type="ECO:0000256" key="1">
    <source>
        <dbReference type="SAM" id="MobiDB-lite"/>
    </source>
</evidence>
<sequence length="131" mass="14464">MERSRSAYFSERRSKSTTTTAAGTGDLRCHSAYYVTSTYSAPPLPLPPLTMDDAGKAKKKKKAVAATWHSSSSASRGATGMWAGLGNPEIQRQRRVAGYRVYDVEGKVKVSLKSSMRWIKGKCTRVVDGWW</sequence>
<dbReference type="InterPro" id="IPR021899">
    <property type="entry name" value="DUF3511"/>
</dbReference>
<dbReference type="Proteomes" id="UP000032180">
    <property type="component" value="Chromosome 6"/>
</dbReference>
<accession>A0A0D9WRA7</accession>
<dbReference type="HOGENOM" id="CLU_120180_2_1_1"/>
<organism evidence="2 3">
    <name type="scientific">Leersia perrieri</name>
    <dbReference type="NCBI Taxonomy" id="77586"/>
    <lineage>
        <taxon>Eukaryota</taxon>
        <taxon>Viridiplantae</taxon>
        <taxon>Streptophyta</taxon>
        <taxon>Embryophyta</taxon>
        <taxon>Tracheophyta</taxon>
        <taxon>Spermatophyta</taxon>
        <taxon>Magnoliopsida</taxon>
        <taxon>Liliopsida</taxon>
        <taxon>Poales</taxon>
        <taxon>Poaceae</taxon>
        <taxon>BOP clade</taxon>
        <taxon>Oryzoideae</taxon>
        <taxon>Oryzeae</taxon>
        <taxon>Oryzinae</taxon>
        <taxon>Leersia</taxon>
    </lineage>
</organism>
<dbReference type="eggNOG" id="ENOG502S8UV">
    <property type="taxonomic scope" value="Eukaryota"/>
</dbReference>